<dbReference type="EMBL" id="JACHOR010000001">
    <property type="protein sequence ID" value="MBB5745084.1"/>
    <property type="molecule type" value="Genomic_DNA"/>
</dbReference>
<sequence length="133" mass="13717">MDRRALLALAPAAVGLLATTASASPTGGGGASAATYVRYPTITATSARPGGRRGVMTVETGVDVPDEALRLRAEQSAPRLRAAYAVVVQRNASQLLPGVPPNVDQISRELQAATDRVLGRTGARLLLGTIMIV</sequence>
<protein>
    <recommendedName>
        <fullName evidence="4">Tat pathway signal protein</fullName>
    </recommendedName>
</protein>
<proteinExistence type="predicted"/>
<evidence type="ECO:0000313" key="2">
    <source>
        <dbReference type="EMBL" id="MBB5745084.1"/>
    </source>
</evidence>
<organism evidence="2 3">
    <name type="scientific">Brevundimonas variabilis</name>
    <dbReference type="NCBI Taxonomy" id="74312"/>
    <lineage>
        <taxon>Bacteria</taxon>
        <taxon>Pseudomonadati</taxon>
        <taxon>Pseudomonadota</taxon>
        <taxon>Alphaproteobacteria</taxon>
        <taxon>Caulobacterales</taxon>
        <taxon>Caulobacteraceae</taxon>
        <taxon>Brevundimonas</taxon>
    </lineage>
</organism>
<dbReference type="RefSeq" id="WP_183212015.1">
    <property type="nucleotide sequence ID" value="NZ_JACHOR010000001.1"/>
</dbReference>
<evidence type="ECO:0000256" key="1">
    <source>
        <dbReference type="SAM" id="SignalP"/>
    </source>
</evidence>
<name>A0A7W9CGE3_9CAUL</name>
<gene>
    <name evidence="2" type="ORF">GGR13_000656</name>
</gene>
<reference evidence="2 3" key="1">
    <citation type="submission" date="2020-08" db="EMBL/GenBank/DDBJ databases">
        <title>Genomic Encyclopedia of Type Strains, Phase IV (KMG-IV): sequencing the most valuable type-strain genomes for metagenomic binning, comparative biology and taxonomic classification.</title>
        <authorList>
            <person name="Goeker M."/>
        </authorList>
    </citation>
    <scope>NUCLEOTIDE SEQUENCE [LARGE SCALE GENOMIC DNA]</scope>
    <source>
        <strain evidence="2 3">DSM 4737</strain>
    </source>
</reference>
<keyword evidence="1" id="KW-0732">Signal</keyword>
<evidence type="ECO:0000313" key="3">
    <source>
        <dbReference type="Proteomes" id="UP000545037"/>
    </source>
</evidence>
<accession>A0A7W9CGE3</accession>
<evidence type="ECO:0008006" key="4">
    <source>
        <dbReference type="Google" id="ProtNLM"/>
    </source>
</evidence>
<comment type="caution">
    <text evidence="2">The sequence shown here is derived from an EMBL/GenBank/DDBJ whole genome shotgun (WGS) entry which is preliminary data.</text>
</comment>
<dbReference type="AlphaFoldDB" id="A0A7W9CGE3"/>
<feature type="chain" id="PRO_5031489232" description="Tat pathway signal protein" evidence="1">
    <location>
        <begin position="24"/>
        <end position="133"/>
    </location>
</feature>
<dbReference type="Proteomes" id="UP000545037">
    <property type="component" value="Unassembled WGS sequence"/>
</dbReference>
<keyword evidence="3" id="KW-1185">Reference proteome</keyword>
<feature type="signal peptide" evidence="1">
    <location>
        <begin position="1"/>
        <end position="23"/>
    </location>
</feature>